<dbReference type="Proteomes" id="UP001206821">
    <property type="component" value="Unassembled WGS sequence"/>
</dbReference>
<dbReference type="InterPro" id="IPR011701">
    <property type="entry name" value="MFS"/>
</dbReference>
<dbReference type="InterPro" id="IPR022324">
    <property type="entry name" value="Bacilysin_exporter_BacE_put"/>
</dbReference>
<sequence>MWKNRNVWIILTGEFVAGLGLWLGIIGNLEFMQEKVPSDFVKALILAGGLLAGVAIGPLAGRLTDQGSKKKIMLISSVVRALSVLFMFVAIETGSVLWMVVFLVFLQGSAAFYFPALQAAIPLIVKERELLALNGIHMNVSTLSRVIGTAIAGILLTLISLRDVYALSLVAYLLLAVATWFLKIDETAVPSAKKVDKSSGGFKDVFPIIKSIPVIFMTLVMTLIPLLFIGGFNLLVINISELQDSTAIKGWIYTAEGIAFMAGAFLIKRIGEKFSVFSILFTFSFLIGVAQLMLYFADIPAVSIAAFVLFGFSVGCFFPTAVTIFQTRMPKDYHGRFFSFRNMLDRIVFQIVLLVTGFFLDLIGLQLMVVLFGISSILMTGAFLVYTRKHELHIEKEEAKRLSS</sequence>
<feature type="domain" description="Major facilitator superfamily (MFS) profile" evidence="8">
    <location>
        <begin position="6"/>
        <end position="393"/>
    </location>
</feature>
<dbReference type="Pfam" id="PF07690">
    <property type="entry name" value="MFS_1"/>
    <property type="match status" value="2"/>
</dbReference>
<feature type="transmembrane region" description="Helical" evidence="7">
    <location>
        <begin position="7"/>
        <end position="28"/>
    </location>
</feature>
<feature type="transmembrane region" description="Helical" evidence="7">
    <location>
        <begin position="343"/>
        <end position="360"/>
    </location>
</feature>
<dbReference type="CDD" id="cd06173">
    <property type="entry name" value="MFS_MefA_like"/>
    <property type="match status" value="1"/>
</dbReference>
<comment type="subcellular location">
    <subcellularLocation>
        <location evidence="1">Cell membrane</location>
        <topology evidence="1">Multi-pass membrane protein</topology>
    </subcellularLocation>
</comment>
<reference evidence="9 10" key="1">
    <citation type="submission" date="2022-07" db="EMBL/GenBank/DDBJ databases">
        <title>Genomic and pangenome structural analysis of the polyextremophile Exiguobacterium.</title>
        <authorList>
            <person name="Shen L."/>
        </authorList>
    </citation>
    <scope>NUCLEOTIDE SEQUENCE [LARGE SCALE GENOMIC DNA]</scope>
    <source>
        <strain evidence="9 10">12_1</strain>
    </source>
</reference>
<dbReference type="EMBL" id="JANIEK010000026">
    <property type="protein sequence ID" value="MCT4795470.1"/>
    <property type="molecule type" value="Genomic_DNA"/>
</dbReference>
<evidence type="ECO:0000256" key="3">
    <source>
        <dbReference type="ARBA" id="ARBA00022475"/>
    </source>
</evidence>
<keyword evidence="3" id="KW-1003">Cell membrane</keyword>
<accession>A0ABT2KYJ8</accession>
<evidence type="ECO:0000259" key="8">
    <source>
        <dbReference type="PROSITE" id="PS50850"/>
    </source>
</evidence>
<dbReference type="RefSeq" id="WP_034816473.1">
    <property type="nucleotide sequence ID" value="NZ_JANIEK010000026.1"/>
</dbReference>
<evidence type="ECO:0000256" key="5">
    <source>
        <dbReference type="ARBA" id="ARBA00022989"/>
    </source>
</evidence>
<feature type="transmembrane region" description="Helical" evidence="7">
    <location>
        <begin position="274"/>
        <end position="296"/>
    </location>
</feature>
<organism evidence="9 10">
    <name type="scientific">Exiguobacterium alkaliphilum</name>
    <dbReference type="NCBI Taxonomy" id="1428684"/>
    <lineage>
        <taxon>Bacteria</taxon>
        <taxon>Bacillati</taxon>
        <taxon>Bacillota</taxon>
        <taxon>Bacilli</taxon>
        <taxon>Bacillales</taxon>
        <taxon>Bacillales Family XII. Incertae Sedis</taxon>
        <taxon>Exiguobacterium</taxon>
    </lineage>
</organism>
<comment type="caution">
    <text evidence="9">The sequence shown here is derived from an EMBL/GenBank/DDBJ whole genome shotgun (WGS) entry which is preliminary data.</text>
</comment>
<dbReference type="SUPFAM" id="SSF103473">
    <property type="entry name" value="MFS general substrate transporter"/>
    <property type="match status" value="1"/>
</dbReference>
<dbReference type="PANTHER" id="PTHR43266">
    <property type="entry name" value="MACROLIDE-EFFLUX PROTEIN"/>
    <property type="match status" value="1"/>
</dbReference>
<feature type="transmembrane region" description="Helical" evidence="7">
    <location>
        <begin position="142"/>
        <end position="159"/>
    </location>
</feature>
<dbReference type="PRINTS" id="PR01988">
    <property type="entry name" value="EXPORTERBACE"/>
</dbReference>
<dbReference type="PANTHER" id="PTHR43266:SF7">
    <property type="entry name" value="TRANSPORTER, PUTATIVE-RELATED"/>
    <property type="match status" value="1"/>
</dbReference>
<evidence type="ECO:0000313" key="9">
    <source>
        <dbReference type="EMBL" id="MCT4795470.1"/>
    </source>
</evidence>
<evidence type="ECO:0000256" key="2">
    <source>
        <dbReference type="ARBA" id="ARBA00022448"/>
    </source>
</evidence>
<evidence type="ECO:0000256" key="1">
    <source>
        <dbReference type="ARBA" id="ARBA00004651"/>
    </source>
</evidence>
<evidence type="ECO:0000256" key="6">
    <source>
        <dbReference type="ARBA" id="ARBA00023136"/>
    </source>
</evidence>
<proteinExistence type="predicted"/>
<evidence type="ECO:0000256" key="7">
    <source>
        <dbReference type="SAM" id="Phobius"/>
    </source>
</evidence>
<dbReference type="Gene3D" id="1.20.1250.20">
    <property type="entry name" value="MFS general substrate transporter like domains"/>
    <property type="match status" value="1"/>
</dbReference>
<feature type="transmembrane region" description="Helical" evidence="7">
    <location>
        <begin position="40"/>
        <end position="60"/>
    </location>
</feature>
<evidence type="ECO:0000313" key="10">
    <source>
        <dbReference type="Proteomes" id="UP001206821"/>
    </source>
</evidence>
<keyword evidence="10" id="KW-1185">Reference proteome</keyword>
<dbReference type="InterPro" id="IPR036259">
    <property type="entry name" value="MFS_trans_sf"/>
</dbReference>
<evidence type="ECO:0000256" key="4">
    <source>
        <dbReference type="ARBA" id="ARBA00022692"/>
    </source>
</evidence>
<feature type="transmembrane region" description="Helical" evidence="7">
    <location>
        <begin position="366"/>
        <end position="386"/>
    </location>
</feature>
<feature type="transmembrane region" description="Helical" evidence="7">
    <location>
        <begin position="302"/>
        <end position="322"/>
    </location>
</feature>
<dbReference type="InterPro" id="IPR020846">
    <property type="entry name" value="MFS_dom"/>
</dbReference>
<name>A0ABT2KYJ8_9BACL</name>
<keyword evidence="5 7" id="KW-1133">Transmembrane helix</keyword>
<gene>
    <name evidence="9" type="ORF">NQG31_07930</name>
</gene>
<dbReference type="PROSITE" id="PS50850">
    <property type="entry name" value="MFS"/>
    <property type="match status" value="1"/>
</dbReference>
<protein>
    <submittedName>
        <fullName evidence="9">MFS transporter</fullName>
    </submittedName>
</protein>
<feature type="transmembrane region" description="Helical" evidence="7">
    <location>
        <begin position="165"/>
        <end position="184"/>
    </location>
</feature>
<feature type="transmembrane region" description="Helical" evidence="7">
    <location>
        <begin position="205"/>
        <end position="230"/>
    </location>
</feature>
<keyword evidence="4 7" id="KW-0812">Transmembrane</keyword>
<keyword evidence="2" id="KW-0813">Transport</keyword>
<keyword evidence="6 7" id="KW-0472">Membrane</keyword>